<evidence type="ECO:0000313" key="1">
    <source>
        <dbReference type="EMBL" id="EGG50439.1"/>
    </source>
</evidence>
<organism evidence="1 2">
    <name type="scientific">Paraprevotella xylaniphila YIT 11841</name>
    <dbReference type="NCBI Taxonomy" id="762982"/>
    <lineage>
        <taxon>Bacteria</taxon>
        <taxon>Pseudomonadati</taxon>
        <taxon>Bacteroidota</taxon>
        <taxon>Bacteroidia</taxon>
        <taxon>Bacteroidales</taxon>
        <taxon>Prevotellaceae</taxon>
        <taxon>Paraprevotella</taxon>
    </lineage>
</organism>
<dbReference type="Proteomes" id="UP000005546">
    <property type="component" value="Unassembled WGS sequence"/>
</dbReference>
<dbReference type="EMBL" id="AFBR01000093">
    <property type="protein sequence ID" value="EGG50439.1"/>
    <property type="molecule type" value="Genomic_DNA"/>
</dbReference>
<dbReference type="HOGENOM" id="CLU_3028176_0_0_10"/>
<reference evidence="1 2" key="1">
    <citation type="submission" date="2011-02" db="EMBL/GenBank/DDBJ databases">
        <authorList>
            <person name="Weinstock G."/>
            <person name="Sodergren E."/>
            <person name="Clifton S."/>
            <person name="Fulton L."/>
            <person name="Fulton B."/>
            <person name="Courtney L."/>
            <person name="Fronick C."/>
            <person name="Harrison M."/>
            <person name="Strong C."/>
            <person name="Farmer C."/>
            <person name="Delahaunty K."/>
            <person name="Markovic C."/>
            <person name="Hall O."/>
            <person name="Minx P."/>
            <person name="Tomlinson C."/>
            <person name="Mitreva M."/>
            <person name="Hou S."/>
            <person name="Chen J."/>
            <person name="Wollam A."/>
            <person name="Pepin K.H."/>
            <person name="Johnson M."/>
            <person name="Bhonagiri V."/>
            <person name="Zhang X."/>
            <person name="Suruliraj S."/>
            <person name="Warren W."/>
            <person name="Chinwalla A."/>
            <person name="Mardis E.R."/>
            <person name="Wilson R.K."/>
        </authorList>
    </citation>
    <scope>NUCLEOTIDE SEQUENCE [LARGE SCALE GENOMIC DNA]</scope>
    <source>
        <strain evidence="1 2">YIT 11841</strain>
    </source>
</reference>
<protein>
    <submittedName>
        <fullName evidence="1">Uncharacterized protein</fullName>
    </submittedName>
</protein>
<name>F3QY92_9BACT</name>
<dbReference type="AlphaFoldDB" id="F3QY92"/>
<keyword evidence="2" id="KW-1185">Reference proteome</keyword>
<evidence type="ECO:0000313" key="2">
    <source>
        <dbReference type="Proteomes" id="UP000005546"/>
    </source>
</evidence>
<comment type="caution">
    <text evidence="1">The sequence shown here is derived from an EMBL/GenBank/DDBJ whole genome shotgun (WGS) entry which is preliminary data.</text>
</comment>
<gene>
    <name evidence="1" type="ORF">HMPREF9442_03185</name>
</gene>
<proteinExistence type="predicted"/>
<accession>F3QY92</accession>
<sequence length="55" mass="6375">MPIDYNPQSHHRSLLISKPAASTRQASFSQTASFRHIPSARNMKRRFYLTSVKRT</sequence>